<dbReference type="PANTHER" id="PTHR41247">
    <property type="entry name" value="HTH-TYPE TRANSCRIPTIONAL REPRESSOR YCNK"/>
    <property type="match status" value="1"/>
</dbReference>
<dbReference type="OrthoDB" id="9792749at2"/>
<sequence>MKKILLSIALATSVLLAGCGDKTYEAKKINPATDICEICNMSIANEKYAGQIALKNGDYKMFDDLGCLMDYYSTMKKGDLGEAFIKDETGKDWLEVDQATFVYDKNIPTPMSYGVIAFKDDAAAKAYIKKEGAGKVMSFTDLENFDWGA</sequence>
<reference evidence="2 3" key="1">
    <citation type="submission" date="2018-05" db="EMBL/GenBank/DDBJ databases">
        <title>Kurthia sibirica genome sequence.</title>
        <authorList>
            <person name="Maclea K.S."/>
            <person name="Goen A.E."/>
        </authorList>
    </citation>
    <scope>NUCLEOTIDE SEQUENCE [LARGE SCALE GENOMIC DNA]</scope>
    <source>
        <strain evidence="2 3">ATCC 49154</strain>
    </source>
</reference>
<accession>A0A2U3AJ85</accession>
<evidence type="ECO:0000313" key="2">
    <source>
        <dbReference type="EMBL" id="PWI24588.1"/>
    </source>
</evidence>
<feature type="signal peptide" evidence="1">
    <location>
        <begin position="1"/>
        <end position="17"/>
    </location>
</feature>
<dbReference type="Gene3D" id="3.30.70.2050">
    <property type="match status" value="1"/>
</dbReference>
<dbReference type="PROSITE" id="PS51257">
    <property type="entry name" value="PROKAR_LIPOPROTEIN"/>
    <property type="match status" value="1"/>
</dbReference>
<dbReference type="Proteomes" id="UP000245938">
    <property type="component" value="Unassembled WGS sequence"/>
</dbReference>
<evidence type="ECO:0000256" key="1">
    <source>
        <dbReference type="SAM" id="SignalP"/>
    </source>
</evidence>
<dbReference type="Pfam" id="PF05573">
    <property type="entry name" value="NosL"/>
    <property type="match status" value="1"/>
</dbReference>
<dbReference type="SUPFAM" id="SSF160387">
    <property type="entry name" value="NosL/MerB-like"/>
    <property type="match status" value="1"/>
</dbReference>
<comment type="caution">
    <text evidence="2">The sequence shown here is derived from an EMBL/GenBank/DDBJ whole genome shotgun (WGS) entry which is preliminary data.</text>
</comment>
<evidence type="ECO:0000313" key="3">
    <source>
        <dbReference type="Proteomes" id="UP000245938"/>
    </source>
</evidence>
<dbReference type="EMBL" id="QFVR01000019">
    <property type="protein sequence ID" value="PWI24588.1"/>
    <property type="molecule type" value="Genomic_DNA"/>
</dbReference>
<organism evidence="2 3">
    <name type="scientific">Kurthia sibirica</name>
    <dbReference type="NCBI Taxonomy" id="202750"/>
    <lineage>
        <taxon>Bacteria</taxon>
        <taxon>Bacillati</taxon>
        <taxon>Bacillota</taxon>
        <taxon>Bacilli</taxon>
        <taxon>Bacillales</taxon>
        <taxon>Caryophanaceae</taxon>
        <taxon>Kurthia</taxon>
    </lineage>
</organism>
<proteinExistence type="predicted"/>
<gene>
    <name evidence="2" type="ORF">DEX24_12860</name>
</gene>
<dbReference type="InterPro" id="IPR008719">
    <property type="entry name" value="N2O_reductase_NosL"/>
</dbReference>
<dbReference type="AlphaFoldDB" id="A0A2U3AJ85"/>
<feature type="chain" id="PRO_5038654763" description="Nitrous oxide reduction protein" evidence="1">
    <location>
        <begin position="18"/>
        <end position="149"/>
    </location>
</feature>
<dbReference type="PANTHER" id="PTHR41247:SF1">
    <property type="entry name" value="HTH-TYPE TRANSCRIPTIONAL REPRESSOR YCNK"/>
    <property type="match status" value="1"/>
</dbReference>
<keyword evidence="3" id="KW-1185">Reference proteome</keyword>
<evidence type="ECO:0008006" key="4">
    <source>
        <dbReference type="Google" id="ProtNLM"/>
    </source>
</evidence>
<protein>
    <recommendedName>
        <fullName evidence="4">Nitrous oxide reduction protein</fullName>
    </recommendedName>
</protein>
<keyword evidence="1" id="KW-0732">Signal</keyword>
<name>A0A2U3AJ85_9BACL</name>
<dbReference type="RefSeq" id="WP_109306815.1">
    <property type="nucleotide sequence ID" value="NZ_BJUF01000010.1"/>
</dbReference>